<dbReference type="PROSITE" id="PS51257">
    <property type="entry name" value="PROKAR_LIPOPROTEIN"/>
    <property type="match status" value="1"/>
</dbReference>
<dbReference type="InterPro" id="IPR031927">
    <property type="entry name" value="DUF4767"/>
</dbReference>
<feature type="domain" description="DUF4767" evidence="3">
    <location>
        <begin position="52"/>
        <end position="182"/>
    </location>
</feature>
<comment type="caution">
    <text evidence="4">The sequence shown here is derived from an EMBL/GenBank/DDBJ whole genome shotgun (WGS) entry which is preliminary data.</text>
</comment>
<evidence type="ECO:0000259" key="3">
    <source>
        <dbReference type="Pfam" id="PF15983"/>
    </source>
</evidence>
<dbReference type="AlphaFoldDB" id="A0A2P4R408"/>
<feature type="region of interest" description="Disordered" evidence="1">
    <location>
        <begin position="195"/>
        <end position="215"/>
    </location>
</feature>
<evidence type="ECO:0000313" key="4">
    <source>
        <dbReference type="EMBL" id="POH36007.1"/>
    </source>
</evidence>
<protein>
    <submittedName>
        <fullName evidence="4">DUF4767 domain-containing protein</fullName>
    </submittedName>
</protein>
<name>A0A2P4R408_9LACO</name>
<dbReference type="EMBL" id="PPWZ01000090">
    <property type="protein sequence ID" value="POH36007.1"/>
    <property type="molecule type" value="Genomic_DNA"/>
</dbReference>
<evidence type="ECO:0000256" key="2">
    <source>
        <dbReference type="SAM" id="SignalP"/>
    </source>
</evidence>
<accession>A0A2P4R408</accession>
<feature type="chain" id="PRO_5039582453" evidence="2">
    <location>
        <begin position="27"/>
        <end position="330"/>
    </location>
</feature>
<dbReference type="Pfam" id="PF15983">
    <property type="entry name" value="DUF4767"/>
    <property type="match status" value="1"/>
</dbReference>
<evidence type="ECO:0000256" key="1">
    <source>
        <dbReference type="SAM" id="MobiDB-lite"/>
    </source>
</evidence>
<keyword evidence="2" id="KW-0732">Signal</keyword>
<gene>
    <name evidence="4" type="ORF">C2R26_10445</name>
</gene>
<feature type="signal peptide" evidence="2">
    <location>
        <begin position="1"/>
        <end position="26"/>
    </location>
</feature>
<dbReference type="Gene3D" id="3.30.1460.60">
    <property type="match status" value="1"/>
</dbReference>
<proteinExistence type="predicted"/>
<reference evidence="4" key="1">
    <citation type="submission" date="2018-01" db="EMBL/GenBank/DDBJ databases">
        <title>Genome sequnecing of Lactobacillus formosensis KACC 18721.</title>
        <authorList>
            <person name="Kim S.-J."/>
            <person name="Heo J."/>
        </authorList>
    </citation>
    <scope>NUCLEOTIDE SEQUENCE</scope>
    <source>
        <strain evidence="4">KACC 18721</strain>
    </source>
</reference>
<sequence length="330" mass="36393">MIIKTSHAISVLLLGTLLLTGCNSNFNNSTSKKTATTSISHKKTSSIKNSKVLWNSDKDVKLKEFINQWAPTMHQSYVKYDGKHSLNISNGTTYPDDLKHVKIGNNNASIGWNKTGKGNYQYNVVAIYNYNENESSLSDHITYFFTFHNGKPIVLVDQTTNGTPNLFPTENNVLKNGFENIAKGKAADVSVAASSSTSNASDNSNNNKNSSTQSVSDPKIVGIMLYEYDRDFDTSDIPHMLLITPDSAGDGRYYIGTGTTNSTLPFTIEGNTAHYWTRLYNGNDIRPDGTEGPSPETEHIINLNTLTARYYSTSNQKQTVDQIAEQMTVG</sequence>
<organism evidence="4">
    <name type="scientific">Companilactobacillus formosensis</name>
    <dbReference type="NCBI Taxonomy" id="1617889"/>
    <lineage>
        <taxon>Bacteria</taxon>
        <taxon>Bacillati</taxon>
        <taxon>Bacillota</taxon>
        <taxon>Bacilli</taxon>
        <taxon>Lactobacillales</taxon>
        <taxon>Lactobacillaceae</taxon>
        <taxon>Companilactobacillus</taxon>
    </lineage>
</organism>